<accession>A0AC35GPK3</accession>
<sequence length="251" mass="27656">MDNLDTLSSDGENAVQNGDNVKFVGNVREGTELELENKELMFKFCSDGCMDKVVIACFESTDSNDILQGDCAPGQCMFKAGVSKDRTYGTKHLWFMSDRFSTKIVDLNGKCATATMAFPDASSTFTDDFLSCEPLKHDGNVVKLYVKHVGCPFYVLNAKKWIPPTTTTATQNSSSLSEANQTTSKSSEANTSLWIGIGVGIFILLIVIIGFGYCCYRTQIQKQPLFGKKKDVQQKVFLPEASKKANVVKEK</sequence>
<dbReference type="Proteomes" id="UP000887580">
    <property type="component" value="Unplaced"/>
</dbReference>
<dbReference type="WBParaSite" id="PS1159_v2.g7299.t1">
    <property type="protein sequence ID" value="PS1159_v2.g7299.t1"/>
    <property type="gene ID" value="PS1159_v2.g7299"/>
</dbReference>
<name>A0AC35GPK3_9BILA</name>
<organism evidence="1 2">
    <name type="scientific">Panagrolaimus sp. PS1159</name>
    <dbReference type="NCBI Taxonomy" id="55785"/>
    <lineage>
        <taxon>Eukaryota</taxon>
        <taxon>Metazoa</taxon>
        <taxon>Ecdysozoa</taxon>
        <taxon>Nematoda</taxon>
        <taxon>Chromadorea</taxon>
        <taxon>Rhabditida</taxon>
        <taxon>Tylenchina</taxon>
        <taxon>Panagrolaimomorpha</taxon>
        <taxon>Panagrolaimoidea</taxon>
        <taxon>Panagrolaimidae</taxon>
        <taxon>Panagrolaimus</taxon>
    </lineage>
</organism>
<proteinExistence type="predicted"/>
<evidence type="ECO:0000313" key="1">
    <source>
        <dbReference type="Proteomes" id="UP000887580"/>
    </source>
</evidence>
<reference evidence="2" key="1">
    <citation type="submission" date="2022-11" db="UniProtKB">
        <authorList>
            <consortium name="WormBaseParasite"/>
        </authorList>
    </citation>
    <scope>IDENTIFICATION</scope>
</reference>
<evidence type="ECO:0000313" key="2">
    <source>
        <dbReference type="WBParaSite" id="PS1159_v2.g7299.t1"/>
    </source>
</evidence>
<protein>
    <submittedName>
        <fullName evidence="2">Uncharacterized protein</fullName>
    </submittedName>
</protein>